<gene>
    <name evidence="2" type="ORF">GEV33_013606</name>
</gene>
<dbReference type="AlphaFoldDB" id="A0A8J6H7A9"/>
<reference evidence="2" key="2">
    <citation type="submission" date="2021-08" db="EMBL/GenBank/DDBJ databases">
        <authorList>
            <person name="Eriksson T."/>
        </authorList>
    </citation>
    <scope>NUCLEOTIDE SEQUENCE</scope>
    <source>
        <strain evidence="2">Stoneville</strain>
        <tissue evidence="2">Whole head</tissue>
    </source>
</reference>
<name>A0A8J6H7A9_TENMO</name>
<proteinExistence type="predicted"/>
<dbReference type="Proteomes" id="UP000719412">
    <property type="component" value="Unassembled WGS sequence"/>
</dbReference>
<keyword evidence="3" id="KW-1185">Reference proteome</keyword>
<feature type="compositionally biased region" description="Basic residues" evidence="1">
    <location>
        <begin position="156"/>
        <end position="166"/>
    </location>
</feature>
<reference evidence="2" key="1">
    <citation type="journal article" date="2020" name="J Insects Food Feed">
        <title>The yellow mealworm (Tenebrio molitor) genome: a resource for the emerging insects as food and feed industry.</title>
        <authorList>
            <person name="Eriksson T."/>
            <person name="Andere A."/>
            <person name="Kelstrup H."/>
            <person name="Emery V."/>
            <person name="Picard C."/>
        </authorList>
    </citation>
    <scope>NUCLEOTIDE SEQUENCE</scope>
    <source>
        <strain evidence="2">Stoneville</strain>
        <tissue evidence="2">Whole head</tissue>
    </source>
</reference>
<dbReference type="EMBL" id="JABDTM020028285">
    <property type="protein sequence ID" value="KAH0809187.1"/>
    <property type="molecule type" value="Genomic_DNA"/>
</dbReference>
<accession>A0A8J6H7A9</accession>
<comment type="caution">
    <text evidence="2">The sequence shown here is derived from an EMBL/GenBank/DDBJ whole genome shotgun (WGS) entry which is preliminary data.</text>
</comment>
<sequence length="868" mass="99105">MDGDGQNVEFSPADFVGAVDKVGVMGSMMVTFTGIDISLHKARRQPHYTPIDHSHGFHRGSVTTSAFFSVTSNESGLNFKSLRMQHRSGKSGVTTDRCFPRVCRDFFPLPRFKTIIQFVRSRNCDTHLISQFRNEQGLVAILNFYKSTHRDEGRSHKEKHKRRRGGGRNTRGGEAPLNASSVSGKTILLLRSGFGRSFIEERSLYDCLSRPALRRRCRRLFSPVSRDAEHDPPAFRIFVGGGVFRTTSIERAEFDGRGVTVLVTPRGRPRPPGRLIYASVHEGHNKPGRFVSDDKKVELIRRRLRSGYHGLFLSTIREVFKSRAVYREMSTRRTFPVGKSSPPPRLSIVPDRLNTAEDSSLVRIEIIQFLRDFPISPGVDPRPRRRRFFLVAFAAYQSNRVEVVDVASSKTTKTNRPPFAGNETLSVTFTCSSAGAVVRPTYFTAPVHNLFGFCCVADIVGYGSGGPGGDFYGTIALIKSPSGAFRERAPIRRHRSIRGVLLVRRRQWRIKSEQRRPPEKNQRTRRAQCLPDRPWRKQTIIPRSITPKEQTNGLRAFPPPHVNRPALLILFREQGRICESENELEGGACANLREGATLEASCENPTRRISVDLRNLYVFSKGQRLRARISTWTSRNKGRFLEGDNCKGPVRRPELSIRHPSIGLERRIWRLGRSERCNRVTARSFPSLQIPKSKNGQFPADPLFAPFPADRPAQQQQQQQKLNVQYVIYLSARPHDAFLVEARRDASRPSSADDDGDAAATFRHCRFYRPESSDCVARVHHPHTGLNDDVGVETTRYLTTFDRDARATSRQTDLSAMVKRQIEGGKWRPLRRNRWCRWRRRARQPRQQQVRADVELHNFEQEKWRRIV</sequence>
<feature type="region of interest" description="Disordered" evidence="1">
    <location>
        <begin position="150"/>
        <end position="178"/>
    </location>
</feature>
<organism evidence="2 3">
    <name type="scientific">Tenebrio molitor</name>
    <name type="common">Yellow mealworm beetle</name>
    <dbReference type="NCBI Taxonomy" id="7067"/>
    <lineage>
        <taxon>Eukaryota</taxon>
        <taxon>Metazoa</taxon>
        <taxon>Ecdysozoa</taxon>
        <taxon>Arthropoda</taxon>
        <taxon>Hexapoda</taxon>
        <taxon>Insecta</taxon>
        <taxon>Pterygota</taxon>
        <taxon>Neoptera</taxon>
        <taxon>Endopterygota</taxon>
        <taxon>Coleoptera</taxon>
        <taxon>Polyphaga</taxon>
        <taxon>Cucujiformia</taxon>
        <taxon>Tenebrionidae</taxon>
        <taxon>Tenebrio</taxon>
    </lineage>
</organism>
<protein>
    <submittedName>
        <fullName evidence="2">Uncharacterized protein</fullName>
    </submittedName>
</protein>
<evidence type="ECO:0000313" key="3">
    <source>
        <dbReference type="Proteomes" id="UP000719412"/>
    </source>
</evidence>
<evidence type="ECO:0000313" key="2">
    <source>
        <dbReference type="EMBL" id="KAH0809187.1"/>
    </source>
</evidence>
<evidence type="ECO:0000256" key="1">
    <source>
        <dbReference type="SAM" id="MobiDB-lite"/>
    </source>
</evidence>